<dbReference type="EMBL" id="JABFAF010267280">
    <property type="protein sequence ID" value="MBA0877121.1"/>
    <property type="molecule type" value="Genomic_DNA"/>
</dbReference>
<proteinExistence type="predicted"/>
<organism evidence="1 2">
    <name type="scientific">Gossypium schwendimanii</name>
    <name type="common">Cotton</name>
    <dbReference type="NCBI Taxonomy" id="34291"/>
    <lineage>
        <taxon>Eukaryota</taxon>
        <taxon>Viridiplantae</taxon>
        <taxon>Streptophyta</taxon>
        <taxon>Embryophyta</taxon>
        <taxon>Tracheophyta</taxon>
        <taxon>Spermatophyta</taxon>
        <taxon>Magnoliopsida</taxon>
        <taxon>eudicotyledons</taxon>
        <taxon>Gunneridae</taxon>
        <taxon>Pentapetalae</taxon>
        <taxon>rosids</taxon>
        <taxon>malvids</taxon>
        <taxon>Malvales</taxon>
        <taxon>Malvaceae</taxon>
        <taxon>Malvoideae</taxon>
        <taxon>Gossypium</taxon>
    </lineage>
</organism>
<sequence length="46" mass="5546">MEKGFLDKVEENEVIQTWFETTQWKKKVIVWPKDMYQSRGTSLVLV</sequence>
<evidence type="ECO:0000313" key="1">
    <source>
        <dbReference type="EMBL" id="MBA0877121.1"/>
    </source>
</evidence>
<gene>
    <name evidence="1" type="ORF">Goshw_014779</name>
</gene>
<dbReference type="OrthoDB" id="990598at2759"/>
<reference evidence="1 2" key="1">
    <citation type="journal article" date="2019" name="Genome Biol. Evol.">
        <title>Insights into the evolution of the New World diploid cottons (Gossypium, subgenus Houzingenia) based on genome sequencing.</title>
        <authorList>
            <person name="Grover C.E."/>
            <person name="Arick M.A. 2nd"/>
            <person name="Thrash A."/>
            <person name="Conover J.L."/>
            <person name="Sanders W.S."/>
            <person name="Peterson D.G."/>
            <person name="Frelichowski J.E."/>
            <person name="Scheffler J.A."/>
            <person name="Scheffler B.E."/>
            <person name="Wendel J.F."/>
        </authorList>
    </citation>
    <scope>NUCLEOTIDE SEQUENCE [LARGE SCALE GENOMIC DNA]</scope>
    <source>
        <strain evidence="1">1</strain>
        <tissue evidence="1">Leaf</tissue>
    </source>
</reference>
<evidence type="ECO:0000313" key="2">
    <source>
        <dbReference type="Proteomes" id="UP000593576"/>
    </source>
</evidence>
<comment type="caution">
    <text evidence="1">The sequence shown here is derived from an EMBL/GenBank/DDBJ whole genome shotgun (WGS) entry which is preliminary data.</text>
</comment>
<keyword evidence="2" id="KW-1185">Reference proteome</keyword>
<dbReference type="Proteomes" id="UP000593576">
    <property type="component" value="Unassembled WGS sequence"/>
</dbReference>
<name>A0A7J9N1E0_GOSSC</name>
<protein>
    <submittedName>
        <fullName evidence="1">Uncharacterized protein</fullName>
    </submittedName>
</protein>
<dbReference type="AlphaFoldDB" id="A0A7J9N1E0"/>
<accession>A0A7J9N1E0</accession>